<dbReference type="EMBL" id="MT310865">
    <property type="protein sequence ID" value="QJD50821.1"/>
    <property type="molecule type" value="Genomic_DNA"/>
</dbReference>
<organism evidence="1 2">
    <name type="scientific">Streptomyces phage Bmoc</name>
    <dbReference type="NCBI Taxonomy" id="2725629"/>
    <lineage>
        <taxon>Viruses</taxon>
        <taxon>Duplodnaviria</taxon>
        <taxon>Heunggongvirae</taxon>
        <taxon>Uroviricota</taxon>
        <taxon>Caudoviricetes</taxon>
        <taxon>Stanwilliamsviridae</taxon>
        <taxon>Boydwoodruffvirinae</taxon>
        <taxon>Samistivirus</taxon>
        <taxon>Samistivirus bmoc</taxon>
    </lineage>
</organism>
<evidence type="ECO:0000313" key="2">
    <source>
        <dbReference type="Proteomes" id="UP000502409"/>
    </source>
</evidence>
<evidence type="ECO:0000313" key="1">
    <source>
        <dbReference type="EMBL" id="QJD50821.1"/>
    </source>
</evidence>
<name>A0A6M3T9I0_9CAUD</name>
<protein>
    <submittedName>
        <fullName evidence="1">Uncharacterized protein</fullName>
    </submittedName>
</protein>
<dbReference type="RefSeq" id="YP_010107472.1">
    <property type="nucleotide sequence ID" value="NC_055842.1"/>
</dbReference>
<keyword evidence="2" id="KW-1185">Reference proteome</keyword>
<dbReference type="KEGG" id="vg:65125574"/>
<proteinExistence type="predicted"/>
<reference evidence="1 2" key="1">
    <citation type="submission" date="2020-04" db="EMBL/GenBank/DDBJ databases">
        <authorList>
            <person name="Angtuaco S.E."/>
            <person name="Chung R.C."/>
            <person name="Hung A.H."/>
            <person name="Eghdamian A."/>
            <person name="Zhu L."/>
            <person name="Shaffer C.D."/>
            <person name="Weston-Hafer K.A."/>
            <person name="Garlena R.A."/>
            <person name="Russell D.A."/>
            <person name="Pope W.H."/>
            <person name="Jacobs-Sera D."/>
            <person name="Hatfull G.F."/>
        </authorList>
    </citation>
    <scope>NUCLEOTIDE SEQUENCE [LARGE SCALE GENOMIC DNA]</scope>
</reference>
<accession>A0A6M3T9I0</accession>
<dbReference type="GeneID" id="65125574"/>
<dbReference type="Proteomes" id="UP000502409">
    <property type="component" value="Genome"/>
</dbReference>
<sequence>MSQSVSAEIGITKNLGNFENVRVTIGLEDYVRNGETFDQAYARVFAKVEDKLADEIARVVKELTGKEISELG</sequence>
<gene>
    <name evidence="1" type="primary">72</name>
    <name evidence="1" type="ORF">SEA_BMOC_72</name>
</gene>